<dbReference type="RefSeq" id="WP_055150990.1">
    <property type="nucleotide sequence ID" value="NZ_CYZU01000004.1"/>
</dbReference>
<dbReference type="Proteomes" id="UP000095544">
    <property type="component" value="Unassembled WGS sequence"/>
</dbReference>
<evidence type="ECO:0000313" key="1">
    <source>
        <dbReference type="EMBL" id="CUN84284.1"/>
    </source>
</evidence>
<evidence type="ECO:0000313" key="2">
    <source>
        <dbReference type="Proteomes" id="UP000095544"/>
    </source>
</evidence>
<name>A0A174A6Y4_9FIRM</name>
<dbReference type="STRING" id="39482.ERS852491_00633"/>
<organism evidence="1 2">
    <name type="scientific">Faecalicatena contorta</name>
    <dbReference type="NCBI Taxonomy" id="39482"/>
    <lineage>
        <taxon>Bacteria</taxon>
        <taxon>Bacillati</taxon>
        <taxon>Bacillota</taxon>
        <taxon>Clostridia</taxon>
        <taxon>Lachnospirales</taxon>
        <taxon>Lachnospiraceae</taxon>
        <taxon>Faecalicatena</taxon>
    </lineage>
</organism>
<proteinExistence type="predicted"/>
<sequence length="130" mass="15205">MDKRYHISAPLSIEFQKKSMFFLYEENIKKEIPYSELIIVYLAVKDNYSGGIYMPDITEITPDMDGFIMIYGRAADYELHTYKTHKTAGELFIEMAAHAGQGLFGYEQWIEEIRRDAFEEAGDMMSGWQY</sequence>
<reference evidence="1 2" key="1">
    <citation type="submission" date="2015-09" db="EMBL/GenBank/DDBJ databases">
        <authorList>
            <consortium name="Pathogen Informatics"/>
        </authorList>
    </citation>
    <scope>NUCLEOTIDE SEQUENCE [LARGE SCALE GENOMIC DNA]</scope>
    <source>
        <strain evidence="1 2">2789STDY5834876</strain>
    </source>
</reference>
<dbReference type="EMBL" id="CYZU01000004">
    <property type="protein sequence ID" value="CUN84284.1"/>
    <property type="molecule type" value="Genomic_DNA"/>
</dbReference>
<protein>
    <submittedName>
        <fullName evidence="1">Uncharacterized protein</fullName>
    </submittedName>
</protein>
<dbReference type="AlphaFoldDB" id="A0A174A6Y4"/>
<dbReference type="OrthoDB" id="9910853at2"/>
<accession>A0A174A6Y4</accession>
<gene>
    <name evidence="1" type="ORF">ERS852491_00633</name>
</gene>